<dbReference type="PANTHER" id="PTHR30032">
    <property type="entry name" value="N-ACETYLMURAMOYL-L-ALANINE AMIDASE-RELATED"/>
    <property type="match status" value="1"/>
</dbReference>
<dbReference type="Proteomes" id="UP000621799">
    <property type="component" value="Unassembled WGS sequence"/>
</dbReference>
<dbReference type="Pfam" id="PF08486">
    <property type="entry name" value="SpoIID"/>
    <property type="match status" value="1"/>
</dbReference>
<keyword evidence="4" id="KW-1185">Reference proteome</keyword>
<evidence type="ECO:0000313" key="4">
    <source>
        <dbReference type="Proteomes" id="UP000621799"/>
    </source>
</evidence>
<dbReference type="InterPro" id="IPR013693">
    <property type="entry name" value="SpoIID/LytB_N"/>
</dbReference>
<organism evidence="3 4">
    <name type="scientific">Zarconia navalis LEGE 11467</name>
    <dbReference type="NCBI Taxonomy" id="1828826"/>
    <lineage>
        <taxon>Bacteria</taxon>
        <taxon>Bacillati</taxon>
        <taxon>Cyanobacteriota</taxon>
        <taxon>Cyanophyceae</taxon>
        <taxon>Oscillatoriophycideae</taxon>
        <taxon>Oscillatoriales</taxon>
        <taxon>Oscillatoriales incertae sedis</taxon>
        <taxon>Zarconia</taxon>
        <taxon>Zarconia navalis</taxon>
    </lineage>
</organism>
<accession>A0A928Z8P3</accession>
<evidence type="ECO:0000256" key="1">
    <source>
        <dbReference type="SAM" id="MobiDB-lite"/>
    </source>
</evidence>
<feature type="domain" description="Sporulation stage II protein D amidase enhancer LytB N-terminal" evidence="2">
    <location>
        <begin position="236"/>
        <end position="325"/>
    </location>
</feature>
<dbReference type="GO" id="GO:0030435">
    <property type="term" value="P:sporulation resulting in formation of a cellular spore"/>
    <property type="evidence" value="ECO:0007669"/>
    <property type="project" value="InterPro"/>
</dbReference>
<feature type="compositionally biased region" description="Basic and acidic residues" evidence="1">
    <location>
        <begin position="493"/>
        <end position="504"/>
    </location>
</feature>
<dbReference type="InterPro" id="IPR013486">
    <property type="entry name" value="SpoIID/LytB"/>
</dbReference>
<comment type="caution">
    <text evidence="3">The sequence shown here is derived from an EMBL/GenBank/DDBJ whole genome shotgun (WGS) entry which is preliminary data.</text>
</comment>
<evidence type="ECO:0000259" key="2">
    <source>
        <dbReference type="Pfam" id="PF08486"/>
    </source>
</evidence>
<dbReference type="PROSITE" id="PS51257">
    <property type="entry name" value="PROKAR_LIPOPROTEIN"/>
    <property type="match status" value="1"/>
</dbReference>
<proteinExistence type="predicted"/>
<protein>
    <submittedName>
        <fullName evidence="3">SpoIID/LytB domain-containing protein</fullName>
    </submittedName>
</protein>
<dbReference type="RefSeq" id="WP_264321118.1">
    <property type="nucleotide sequence ID" value="NZ_JADEXN010000128.1"/>
</dbReference>
<evidence type="ECO:0000313" key="3">
    <source>
        <dbReference type="EMBL" id="MBE9040883.1"/>
    </source>
</evidence>
<reference evidence="3" key="1">
    <citation type="submission" date="2020-10" db="EMBL/GenBank/DDBJ databases">
        <authorList>
            <person name="Castelo-Branco R."/>
            <person name="Eusebio N."/>
            <person name="Adriana R."/>
            <person name="Vieira A."/>
            <person name="Brugerolle De Fraissinette N."/>
            <person name="Rezende De Castro R."/>
            <person name="Schneider M.P."/>
            <person name="Vasconcelos V."/>
            <person name="Leao P.N."/>
        </authorList>
    </citation>
    <scope>NUCLEOTIDE SEQUENCE</scope>
    <source>
        <strain evidence="3">LEGE 11467</strain>
    </source>
</reference>
<sequence length="566" mass="63874">MTRCDRRQGKRQRWSLWLTTLLSAGCWVGSIPEVSWAQNQQTQDIELQVGIVQRFGDEPTDELTLEAPEGDRLTLTFTGGDGTPQIQQTEKLKIQIASQAQLEPTLEERIVLSNHRSFESAEETAAVWKARGIEVEIAQPDRWQVWAKPDVYSTPFLRRWLLQSLKNQGYDTIHFDSRLKSKKPQAYWVLDGYRYNRDRFEIASGTGVVRVKEGKDKDEPFHTFGGSFNIQPNAHGDYTLVNRVPLETYLRGVVPYEIGAFAPEGALQAQAIVARTYALRNLRRFAADDYQLCATVDCQVYKGLEGTDAIVDRAIAATAGQVLTYNNELADTLYSASTGGVTAPFNDVWNGPPRPYLTAVVDSVSGVWDLANNTLADEANFRRFVSLKKGFNEEEVDTFRWQEGNSLKEIAQFLKYYLEKNNRPANFNTVSEVKVVDRSHSGRVLKMVVQTDTGPIEIPNDEIRNAFYPPISTFFYLEPIYKEEEKEEDSESEKEADNMPKSEKPKILSGYTFVGGGFGHGVGMSQSGASQLAESGWSSDRILEFYYPGTELVPVNESIVFWQEPQ</sequence>
<feature type="region of interest" description="Disordered" evidence="1">
    <location>
        <begin position="485"/>
        <end position="504"/>
    </location>
</feature>
<gene>
    <name evidence="3" type="ORF">IQ235_08835</name>
</gene>
<dbReference type="InterPro" id="IPR051922">
    <property type="entry name" value="Bact_Sporulation_Assoc"/>
</dbReference>
<dbReference type="GO" id="GO:0030288">
    <property type="term" value="C:outer membrane-bounded periplasmic space"/>
    <property type="evidence" value="ECO:0007669"/>
    <property type="project" value="TreeGrafter"/>
</dbReference>
<name>A0A928Z8P3_9CYAN</name>
<dbReference type="EMBL" id="JADEXN010000128">
    <property type="protein sequence ID" value="MBE9040883.1"/>
    <property type="molecule type" value="Genomic_DNA"/>
</dbReference>
<dbReference type="PANTHER" id="PTHR30032:SF4">
    <property type="entry name" value="AMIDASE ENHANCER"/>
    <property type="match status" value="1"/>
</dbReference>
<dbReference type="NCBIfam" id="TIGR02669">
    <property type="entry name" value="SpoIID_LytB"/>
    <property type="match status" value="1"/>
</dbReference>
<dbReference type="AlphaFoldDB" id="A0A928Z8P3"/>